<dbReference type="FunFam" id="3.40.50.300:FF:000935">
    <property type="entry name" value="Mitochondrial Rho GTPase"/>
    <property type="match status" value="1"/>
</dbReference>
<keyword evidence="3 15" id="KW-0812">Transmembrane</keyword>
<dbReference type="Gene3D" id="3.40.50.300">
    <property type="entry name" value="P-loop containing nucleotide triphosphate hydrolases"/>
    <property type="match status" value="2"/>
</dbReference>
<dbReference type="SMART" id="SM00174">
    <property type="entry name" value="RHO"/>
    <property type="match status" value="1"/>
</dbReference>
<dbReference type="InterPro" id="IPR052266">
    <property type="entry name" value="Miro-EF-hand_domain"/>
</dbReference>
<dbReference type="EMBL" id="JADGMS010000005">
    <property type="protein sequence ID" value="KAF9681606.1"/>
    <property type="molecule type" value="Genomic_DNA"/>
</dbReference>
<keyword evidence="19" id="KW-1185">Reference proteome</keyword>
<evidence type="ECO:0008006" key="20">
    <source>
        <dbReference type="Google" id="ProtNLM"/>
    </source>
</evidence>
<dbReference type="SMART" id="SM00175">
    <property type="entry name" value="RAB"/>
    <property type="match status" value="1"/>
</dbReference>
<dbReference type="CDD" id="cd01892">
    <property type="entry name" value="Miro2"/>
    <property type="match status" value="1"/>
</dbReference>
<evidence type="ECO:0000256" key="2">
    <source>
        <dbReference type="ARBA" id="ARBA00007981"/>
    </source>
</evidence>
<evidence type="ECO:0000313" key="19">
    <source>
        <dbReference type="Proteomes" id="UP000657918"/>
    </source>
</evidence>
<dbReference type="InterPro" id="IPR020860">
    <property type="entry name" value="MIRO_dom"/>
</dbReference>
<keyword evidence="4" id="KW-0479">Metal-binding</keyword>
<gene>
    <name evidence="18" type="ORF">SADUNF_Sadunf05G0019300</name>
</gene>
<dbReference type="GO" id="GO:0005509">
    <property type="term" value="F:calcium ion binding"/>
    <property type="evidence" value="ECO:0007669"/>
    <property type="project" value="InterPro"/>
</dbReference>
<keyword evidence="5" id="KW-0677">Repeat</keyword>
<name>A0A835N1K3_9ROSI</name>
<dbReference type="Pfam" id="PF14244">
    <property type="entry name" value="Retrotran_gag_3"/>
    <property type="match status" value="1"/>
</dbReference>
<evidence type="ECO:0000256" key="5">
    <source>
        <dbReference type="ARBA" id="ARBA00022737"/>
    </source>
</evidence>
<evidence type="ECO:0000256" key="3">
    <source>
        <dbReference type="ARBA" id="ARBA00022692"/>
    </source>
</evidence>
<dbReference type="GO" id="GO:0003924">
    <property type="term" value="F:GTPase activity"/>
    <property type="evidence" value="ECO:0007669"/>
    <property type="project" value="InterPro"/>
</dbReference>
<keyword evidence="8" id="KW-0378">Hydrolase</keyword>
<dbReference type="InterPro" id="IPR013567">
    <property type="entry name" value="EF_hand_assoc_2"/>
</dbReference>
<dbReference type="InterPro" id="IPR018247">
    <property type="entry name" value="EF_Hand_1_Ca_BS"/>
</dbReference>
<dbReference type="InterPro" id="IPR027417">
    <property type="entry name" value="P-loop_NTPase"/>
</dbReference>
<evidence type="ECO:0000256" key="4">
    <source>
        <dbReference type="ARBA" id="ARBA00022723"/>
    </source>
</evidence>
<dbReference type="PROSITE" id="PS51423">
    <property type="entry name" value="MIRO"/>
    <property type="match status" value="2"/>
</dbReference>
<dbReference type="OrthoDB" id="10020961at2759"/>
<dbReference type="PROSITE" id="PS00018">
    <property type="entry name" value="EF_HAND_1"/>
    <property type="match status" value="1"/>
</dbReference>
<evidence type="ECO:0000256" key="14">
    <source>
        <dbReference type="SAM" id="MobiDB-lite"/>
    </source>
</evidence>
<organism evidence="18 19">
    <name type="scientific">Salix dunnii</name>
    <dbReference type="NCBI Taxonomy" id="1413687"/>
    <lineage>
        <taxon>Eukaryota</taxon>
        <taxon>Viridiplantae</taxon>
        <taxon>Streptophyta</taxon>
        <taxon>Embryophyta</taxon>
        <taxon>Tracheophyta</taxon>
        <taxon>Spermatophyta</taxon>
        <taxon>Magnoliopsida</taxon>
        <taxon>eudicotyledons</taxon>
        <taxon>Gunneridae</taxon>
        <taxon>Pentapetalae</taxon>
        <taxon>rosids</taxon>
        <taxon>fabids</taxon>
        <taxon>Malpighiales</taxon>
        <taxon>Salicaceae</taxon>
        <taxon>Saliceae</taxon>
        <taxon>Salix</taxon>
    </lineage>
</organism>
<dbReference type="FunFam" id="1.10.238.10:FF:000011">
    <property type="entry name" value="Mitochondrial Rho GTPase"/>
    <property type="match status" value="1"/>
</dbReference>
<dbReference type="PRINTS" id="PR00449">
    <property type="entry name" value="RASTRNSFRMNG"/>
</dbReference>
<evidence type="ECO:0000259" key="17">
    <source>
        <dbReference type="PROSITE" id="PS51423"/>
    </source>
</evidence>
<evidence type="ECO:0000256" key="10">
    <source>
        <dbReference type="ARBA" id="ARBA00022989"/>
    </source>
</evidence>
<dbReference type="InterPro" id="IPR054722">
    <property type="entry name" value="PolX-like_BBD"/>
</dbReference>
<dbReference type="SUPFAM" id="SSF47473">
    <property type="entry name" value="EF-hand"/>
    <property type="match status" value="1"/>
</dbReference>
<keyword evidence="12" id="KW-0342">GTP-binding</keyword>
<dbReference type="PANTHER" id="PTHR46819:SF1">
    <property type="entry name" value="EF-HAND CALCIUM-BINDING DOMAIN-CONTAINING PROTEIN 7"/>
    <property type="match status" value="1"/>
</dbReference>
<reference evidence="18 19" key="1">
    <citation type="submission" date="2020-10" db="EMBL/GenBank/DDBJ databases">
        <title>Plant Genome Project.</title>
        <authorList>
            <person name="Zhang R.-G."/>
        </authorList>
    </citation>
    <scope>NUCLEOTIDE SEQUENCE [LARGE SCALE GENOMIC DNA]</scope>
    <source>
        <strain evidence="18">FAFU-HL-1</strain>
        <tissue evidence="18">Leaf</tissue>
    </source>
</reference>
<dbReference type="PROSITE" id="PS50222">
    <property type="entry name" value="EF_HAND_2"/>
    <property type="match status" value="1"/>
</dbReference>
<comment type="subcellular location">
    <subcellularLocation>
        <location evidence="1">Mitochondrion outer membrane</location>
        <topology evidence="1">Single-pass type IV membrane protein</topology>
    </subcellularLocation>
</comment>
<evidence type="ECO:0000256" key="6">
    <source>
        <dbReference type="ARBA" id="ARBA00022741"/>
    </source>
</evidence>
<dbReference type="InterPro" id="IPR029472">
    <property type="entry name" value="Copia-like_N"/>
</dbReference>
<comment type="similarity">
    <text evidence="2">Belongs to the mitochondrial Rho GTPase family.</text>
</comment>
<dbReference type="InterPro" id="IPR001806">
    <property type="entry name" value="Small_GTPase"/>
</dbReference>
<sequence>MASEEDIVASEEGTTSKSSEVVVLRKTISPYDITSSDNPGSLLTQVQLKGENYDEWARALRTALRARKKFGFVDGSIKRPSEESSDLEDWWTNNSLLVSWIMNTIEPGLRSTMSHVEVAQYLWEDIKERFSMINGPRIQQLRAELADCRQRGSTIISYFGKLKKIWEELANFEQMPMCKCGLCTCNLGAILERKREEEKAHQFLMGLDETTYGTVRSNLLAQDPLPNLNRIYSTLIQEERVRIMSRGKEEHGEVMSFAVQADFKSRNNRIENRDKHAVCSHCKRMGHEPENCFQLIGYPEWWGDRDRARGTGKGIARGKGGQRGVSSFGRGRGGLVRANATQISTPGTSTNLGDINGLSGEQWQTLLNILNSTKIGATEKLTGKCFSIQWILDTGASHHMTGRLDCLSHVEDMMECPIGLPNGEQTAATKEGKVVLSDRLKLAKVLYVPSLQCNLISITQLIDEIDCIVLFTKRFCAIQDRILRTVIGAGERREGLYYLRGREFLRGRGTEFAATIQIGKERVFNLWHKRLGHPSSKVLELIPNVGTGIITENAFSLATLTERKDGEHMILNQENFLCSRDVVFNEEVFPYVTNDQCSVEIALDPMTNWAGMEEDEGATTVSRTYIQEEKSTIEQNTMPIQISENDEMATPNSSETVTPNCPERDESLDTVAIHDSNREIENEIRGSDVVNEENFGRGQRVKQPSTRLRDFVINTASVVSPSPTSSHSSSSSGIEPHTFAEMAKAATKANPGVKSAVRIVVAGDRGTGKSSLIVTAVSETFPSSVPPVLPPTRMPDDFYPDRVPITIIDTSSKVEDAGKVAEELKRADAVVLTYACDRPETLDRLSTFWLPELRQIEVKVPVIVVGCKLDLRDENQQVSLEQVMSPIMQQFREIETCIECSAFKHIQIPEVFYYAQKAVLHPTGPLFDQESQTLKPRCVRALKRIFILCDLDRDGALSDAELNEFQVKCFNAPLQPSEIVGVKRVVEEKLPGGGANDMGVNDRGLTLTGFLFLHALFIEKGRLETTWTVLRKFGYNNDIKLFDELIPTFKLAPDQSAELTSEAVEYLRNIYELFDSDGDNNLRPAELEDIFSTAPERHYFLYIDTWLFNFSPWDEPPYKDAAEKTALGGLSANAFLSEWALMTLLDPSKAVENLIYIGYSGDPSAAVRLTRRRRLDRKKQQSDRNVFHCFVFGPKKSGKSALVNSFIGRPFHDSYAPTSEEIYAVNVVDLPGGIKKTLVLREIPDDGVKKLLSNKESLASCDIAVFVYDSSDQSSWKRATELLVDVASHGEDTGYEVPCLIVAAKDDLNSFPMAIQESTRVSQDMGIEAPIPISSKMGDTNNVFRRIVTAAEHPHLSIPETEAGRSRKQYNRLVNHSLMFVSVGAAVAIVGLAAYRVYAARKNSSG</sequence>
<feature type="region of interest" description="Disordered" evidence="14">
    <location>
        <begin position="312"/>
        <end position="331"/>
    </location>
</feature>
<dbReference type="SUPFAM" id="SSF52540">
    <property type="entry name" value="P-loop containing nucleoside triphosphate hydrolases"/>
    <property type="match status" value="2"/>
</dbReference>
<keyword evidence="6" id="KW-0547">Nucleotide-binding</keyword>
<keyword evidence="11" id="KW-0496">Mitochondrion</keyword>
<dbReference type="Proteomes" id="UP000657918">
    <property type="component" value="Unassembled WGS sequence"/>
</dbReference>
<dbReference type="Pfam" id="PF08355">
    <property type="entry name" value="EF_assoc_1"/>
    <property type="match status" value="1"/>
</dbReference>
<dbReference type="PANTHER" id="PTHR46819">
    <property type="entry name" value="EF-HAND CALCIUM-BINDING DOMAIN-CONTAINING PROTEIN 7"/>
    <property type="match status" value="1"/>
</dbReference>
<feature type="domain" description="Miro" evidence="17">
    <location>
        <begin position="754"/>
        <end position="921"/>
    </location>
</feature>
<proteinExistence type="inferred from homology"/>
<evidence type="ECO:0000256" key="9">
    <source>
        <dbReference type="ARBA" id="ARBA00022837"/>
    </source>
</evidence>
<dbReference type="Pfam" id="PF22936">
    <property type="entry name" value="Pol_BBD"/>
    <property type="match status" value="1"/>
</dbReference>
<dbReference type="SMART" id="SM00173">
    <property type="entry name" value="RAS"/>
    <property type="match status" value="1"/>
</dbReference>
<dbReference type="Gene3D" id="1.10.238.10">
    <property type="entry name" value="EF-hand"/>
    <property type="match status" value="2"/>
</dbReference>
<evidence type="ECO:0000256" key="11">
    <source>
        <dbReference type="ARBA" id="ARBA00023128"/>
    </source>
</evidence>
<dbReference type="Pfam" id="PF00071">
    <property type="entry name" value="Ras"/>
    <property type="match status" value="2"/>
</dbReference>
<feature type="transmembrane region" description="Helical" evidence="15">
    <location>
        <begin position="1378"/>
        <end position="1398"/>
    </location>
</feature>
<dbReference type="InterPro" id="IPR011992">
    <property type="entry name" value="EF-hand-dom_pair"/>
</dbReference>
<keyword evidence="13 15" id="KW-0472">Membrane</keyword>
<evidence type="ECO:0000256" key="15">
    <source>
        <dbReference type="SAM" id="Phobius"/>
    </source>
</evidence>
<evidence type="ECO:0000256" key="1">
    <source>
        <dbReference type="ARBA" id="ARBA00004200"/>
    </source>
</evidence>
<evidence type="ECO:0000256" key="13">
    <source>
        <dbReference type="ARBA" id="ARBA00023136"/>
    </source>
</evidence>
<dbReference type="GO" id="GO:0005525">
    <property type="term" value="F:GTP binding"/>
    <property type="evidence" value="ECO:0007669"/>
    <property type="project" value="UniProtKB-KW"/>
</dbReference>
<evidence type="ECO:0000259" key="16">
    <source>
        <dbReference type="PROSITE" id="PS50222"/>
    </source>
</evidence>
<keyword evidence="9" id="KW-0106">Calcium</keyword>
<dbReference type="GO" id="GO:0005741">
    <property type="term" value="C:mitochondrial outer membrane"/>
    <property type="evidence" value="ECO:0007669"/>
    <property type="project" value="UniProtKB-SubCell"/>
</dbReference>
<evidence type="ECO:0000256" key="8">
    <source>
        <dbReference type="ARBA" id="ARBA00022801"/>
    </source>
</evidence>
<evidence type="ECO:0000256" key="7">
    <source>
        <dbReference type="ARBA" id="ARBA00022787"/>
    </source>
</evidence>
<evidence type="ECO:0000313" key="18">
    <source>
        <dbReference type="EMBL" id="KAF9681606.1"/>
    </source>
</evidence>
<feature type="domain" description="Miro" evidence="17">
    <location>
        <begin position="1184"/>
        <end position="1353"/>
    </location>
</feature>
<dbReference type="FunFam" id="3.40.50.300:FF:000553">
    <property type="entry name" value="Mitochondrial Rho GTPase"/>
    <property type="match status" value="1"/>
</dbReference>
<evidence type="ECO:0000256" key="12">
    <source>
        <dbReference type="ARBA" id="ARBA00023134"/>
    </source>
</evidence>
<protein>
    <recommendedName>
        <fullName evidence="20">Mitochondrial Rho GTPase</fullName>
    </recommendedName>
</protein>
<dbReference type="CDD" id="cd01893">
    <property type="entry name" value="Miro1"/>
    <property type="match status" value="1"/>
</dbReference>
<feature type="compositionally biased region" description="Gly residues" evidence="14">
    <location>
        <begin position="312"/>
        <end position="323"/>
    </location>
</feature>
<feature type="domain" description="EF-hand" evidence="16">
    <location>
        <begin position="1062"/>
        <end position="1097"/>
    </location>
</feature>
<keyword evidence="10 15" id="KW-1133">Transmembrane helix</keyword>
<accession>A0A835N1K3</accession>
<comment type="caution">
    <text evidence="18">The sequence shown here is derived from an EMBL/GenBank/DDBJ whole genome shotgun (WGS) entry which is preliminary data.</text>
</comment>
<dbReference type="InterPro" id="IPR002048">
    <property type="entry name" value="EF_hand_dom"/>
</dbReference>
<dbReference type="Pfam" id="PF08356">
    <property type="entry name" value="EF_assoc_2"/>
    <property type="match status" value="1"/>
</dbReference>
<keyword evidence="7" id="KW-1000">Mitochondrion outer membrane</keyword>
<dbReference type="InterPro" id="IPR013566">
    <property type="entry name" value="EF_hand_assoc_1"/>
</dbReference>